<comment type="caution">
    <text evidence="1">The sequence shown here is derived from an EMBL/GenBank/DDBJ whole genome shotgun (WGS) entry which is preliminary data.</text>
</comment>
<dbReference type="GeneID" id="66319476"/>
<evidence type="ECO:0000313" key="2">
    <source>
        <dbReference type="Proteomes" id="UP000006160"/>
    </source>
</evidence>
<name>A0A9P2G6P7_CLOBO</name>
<sequence>MITNDKDLIIRYNLQSLNAPAGFVTIINNGGYVAFFTLSFEFELKIHENRSPNISYGKFFKLLYPSTARNLKLSSYCYNAIGDTKLISKISSYMPFNRCFSLGGTIFNPTFSEAQCPVDNSIPPEISPQTSCSCCYCCFL</sequence>
<gene>
    <name evidence="1" type="ORF">CLG_B0753</name>
</gene>
<evidence type="ECO:0000313" key="1">
    <source>
        <dbReference type="EMBL" id="EES90993.1"/>
    </source>
</evidence>
<dbReference type="RefSeq" id="WP_003375518.1">
    <property type="nucleotide sequence ID" value="NZ_ACSJ01000007.1"/>
</dbReference>
<protein>
    <submittedName>
        <fullName evidence="1">Uncharacterized protein</fullName>
    </submittedName>
</protein>
<dbReference type="Proteomes" id="UP000006160">
    <property type="component" value="Unassembled WGS sequence"/>
</dbReference>
<proteinExistence type="predicted"/>
<accession>A0A9P2G6P7</accession>
<organism evidence="1 2">
    <name type="scientific">Clostridium botulinum D str. 1873</name>
    <dbReference type="NCBI Taxonomy" id="592027"/>
    <lineage>
        <taxon>Bacteria</taxon>
        <taxon>Bacillati</taxon>
        <taxon>Bacillota</taxon>
        <taxon>Clostridia</taxon>
        <taxon>Eubacteriales</taxon>
        <taxon>Clostridiaceae</taxon>
        <taxon>Clostridium</taxon>
    </lineage>
</organism>
<dbReference type="EMBL" id="ACSJ01000007">
    <property type="protein sequence ID" value="EES90993.1"/>
    <property type="molecule type" value="Genomic_DNA"/>
</dbReference>
<dbReference type="AlphaFoldDB" id="A0A9P2G6P7"/>
<reference evidence="1 2" key="1">
    <citation type="submission" date="2009-10" db="EMBL/GenBank/DDBJ databases">
        <authorList>
            <person name="Shrivastava S."/>
            <person name="Brinkac L.B."/>
            <person name="Brown J.L."/>
            <person name="Bruce D.B."/>
            <person name="Detter C."/>
            <person name="Green L.D."/>
            <person name="Munk C.A."/>
            <person name="Rogers Y.C."/>
            <person name="Tapia R."/>
            <person name="Saunders E.S."/>
            <person name="Sims D.R."/>
            <person name="Smith L.A."/>
            <person name="Smith T.J."/>
            <person name="Sutton G."/>
            <person name="Brettin T."/>
        </authorList>
    </citation>
    <scope>NUCLEOTIDE SEQUENCE [LARGE SCALE GENOMIC DNA]</scope>
    <source>
        <strain evidence="2">D str. 1873</strain>
    </source>
</reference>